<dbReference type="eggNOG" id="ENOG502RWHY">
    <property type="taxonomic scope" value="Eukaryota"/>
</dbReference>
<dbReference type="STRING" id="3988.B9SYQ6"/>
<name>B9SYQ6_RICCO</name>
<dbReference type="PANTHER" id="PTHR31215">
    <property type="entry name" value="OS05G0510400 PROTEIN-RELATED"/>
    <property type="match status" value="1"/>
</dbReference>
<sequence length="356" mass="39464">MSRNQMSSPENEDFFDPLPDSLLLLIFNKLCDSRSLAQCLLVSKRFSSLVFQADNVFLSIPTPKPKSASSHRNRASRNLLRTLVHKFIAKPLQFFPCVAAPKSPGNSGCISYYSPNEVLKHFKNVKSLHIKVPFQCEKIGLECSNSLLKWQAEFSGELKNCVVLSATSIQECNKNHCCINHVEEGGGGGTVGQILNDDELKLRIVTTISCLIAASARHLLLKQILAEHHMLENVTISDVNKQGRLCVGKDQIVEMRNAMKSLAVSESSSSIERTPVPDLSMKLWYVPVLELPATGYLMKGATLVVIKPVNGVTRKGSNQSDSFDFDGDKSEKMAFVEAARMMVKMKKSYAMTMNSF</sequence>
<evidence type="ECO:0000259" key="1">
    <source>
        <dbReference type="Pfam" id="PF12937"/>
    </source>
</evidence>
<dbReference type="InterPro" id="IPR001810">
    <property type="entry name" value="F-box_dom"/>
</dbReference>
<dbReference type="Pfam" id="PF12937">
    <property type="entry name" value="F-box-like"/>
    <property type="match status" value="1"/>
</dbReference>
<dbReference type="AlphaFoldDB" id="B9SYQ6"/>
<dbReference type="EMBL" id="EQ974256">
    <property type="protein sequence ID" value="EEF31259.1"/>
    <property type="molecule type" value="Genomic_DNA"/>
</dbReference>
<dbReference type="InterPro" id="IPR044809">
    <property type="entry name" value="AUF1-like"/>
</dbReference>
<feature type="domain" description="F-box" evidence="1">
    <location>
        <begin position="18"/>
        <end position="51"/>
    </location>
</feature>
<organism evidence="2 3">
    <name type="scientific">Ricinus communis</name>
    <name type="common">Castor bean</name>
    <dbReference type="NCBI Taxonomy" id="3988"/>
    <lineage>
        <taxon>Eukaryota</taxon>
        <taxon>Viridiplantae</taxon>
        <taxon>Streptophyta</taxon>
        <taxon>Embryophyta</taxon>
        <taxon>Tracheophyta</taxon>
        <taxon>Spermatophyta</taxon>
        <taxon>Magnoliopsida</taxon>
        <taxon>eudicotyledons</taxon>
        <taxon>Gunneridae</taxon>
        <taxon>Pentapetalae</taxon>
        <taxon>rosids</taxon>
        <taxon>fabids</taxon>
        <taxon>Malpighiales</taxon>
        <taxon>Euphorbiaceae</taxon>
        <taxon>Acalyphoideae</taxon>
        <taxon>Acalypheae</taxon>
        <taxon>Ricinus</taxon>
    </lineage>
</organism>
<dbReference type="InParanoid" id="B9SYQ6"/>
<dbReference type="Proteomes" id="UP000008311">
    <property type="component" value="Unassembled WGS sequence"/>
</dbReference>
<evidence type="ECO:0000313" key="3">
    <source>
        <dbReference type="Proteomes" id="UP000008311"/>
    </source>
</evidence>
<dbReference type="OrthoDB" id="812961at2759"/>
<gene>
    <name evidence="2" type="ORF">RCOM_0063160</name>
</gene>
<dbReference type="SUPFAM" id="SSF81383">
    <property type="entry name" value="F-box domain"/>
    <property type="match status" value="1"/>
</dbReference>
<reference evidence="3" key="1">
    <citation type="journal article" date="2010" name="Nat. Biotechnol.">
        <title>Draft genome sequence of the oilseed species Ricinus communis.</title>
        <authorList>
            <person name="Chan A.P."/>
            <person name="Crabtree J."/>
            <person name="Zhao Q."/>
            <person name="Lorenzi H."/>
            <person name="Orvis J."/>
            <person name="Puiu D."/>
            <person name="Melake-Berhan A."/>
            <person name="Jones K.M."/>
            <person name="Redman J."/>
            <person name="Chen G."/>
            <person name="Cahoon E.B."/>
            <person name="Gedil M."/>
            <person name="Stanke M."/>
            <person name="Haas B.J."/>
            <person name="Wortman J.R."/>
            <person name="Fraser-Liggett C.M."/>
            <person name="Ravel J."/>
            <person name="Rabinowicz P.D."/>
        </authorList>
    </citation>
    <scope>NUCLEOTIDE SEQUENCE [LARGE SCALE GENOMIC DNA]</scope>
    <source>
        <strain evidence="3">cv. Hale</strain>
    </source>
</reference>
<accession>B9SYQ6</accession>
<dbReference type="Gene3D" id="1.20.1280.50">
    <property type="match status" value="1"/>
</dbReference>
<proteinExistence type="predicted"/>
<keyword evidence="3" id="KW-1185">Reference proteome</keyword>
<protein>
    <recommendedName>
        <fullName evidence="1">F-box domain-containing protein</fullName>
    </recommendedName>
</protein>
<dbReference type="InterPro" id="IPR036047">
    <property type="entry name" value="F-box-like_dom_sf"/>
</dbReference>
<dbReference type="KEGG" id="rcu:8286123"/>
<evidence type="ECO:0000313" key="2">
    <source>
        <dbReference type="EMBL" id="EEF31259.1"/>
    </source>
</evidence>